<feature type="transmembrane region" description="Helical" evidence="2">
    <location>
        <begin position="88"/>
        <end position="119"/>
    </location>
</feature>
<organism evidence="3 4">
    <name type="scientific">Caldovatus sediminis</name>
    <dbReference type="NCBI Taxonomy" id="2041189"/>
    <lineage>
        <taxon>Bacteria</taxon>
        <taxon>Pseudomonadati</taxon>
        <taxon>Pseudomonadota</taxon>
        <taxon>Alphaproteobacteria</taxon>
        <taxon>Acetobacterales</taxon>
        <taxon>Roseomonadaceae</taxon>
        <taxon>Caldovatus</taxon>
    </lineage>
</organism>
<dbReference type="Proteomes" id="UP000597507">
    <property type="component" value="Unassembled WGS sequence"/>
</dbReference>
<feature type="transmembrane region" description="Helical" evidence="2">
    <location>
        <begin position="33"/>
        <end position="52"/>
    </location>
</feature>
<accession>A0A8J2ZD32</accession>
<keyword evidence="2" id="KW-0812">Transmembrane</keyword>
<feature type="transmembrane region" description="Helical" evidence="2">
    <location>
        <begin position="58"/>
        <end position="76"/>
    </location>
</feature>
<keyword evidence="1" id="KW-0175">Coiled coil</keyword>
<keyword evidence="2" id="KW-1133">Transmembrane helix</keyword>
<evidence type="ECO:0000256" key="2">
    <source>
        <dbReference type="SAM" id="Phobius"/>
    </source>
</evidence>
<feature type="coiled-coil region" evidence="1">
    <location>
        <begin position="226"/>
        <end position="253"/>
    </location>
</feature>
<keyword evidence="2" id="KW-0472">Membrane</keyword>
<name>A0A8J2ZD32_9PROT</name>
<comment type="caution">
    <text evidence="3">The sequence shown here is derived from an EMBL/GenBank/DDBJ whole genome shotgun (WGS) entry which is preliminary data.</text>
</comment>
<dbReference type="EMBL" id="BMKS01000008">
    <property type="protein sequence ID" value="GGG39123.1"/>
    <property type="molecule type" value="Genomic_DNA"/>
</dbReference>
<proteinExistence type="predicted"/>
<reference evidence="3 4" key="1">
    <citation type="journal article" date="2014" name="Int. J. Syst. Evol. Microbiol.">
        <title>Complete genome sequence of Corynebacterium casei LMG S-19264T (=DSM 44701T), isolated from a smear-ripened cheese.</title>
        <authorList>
            <consortium name="US DOE Joint Genome Institute (JGI-PGF)"/>
            <person name="Walter F."/>
            <person name="Albersmeier A."/>
            <person name="Kalinowski J."/>
            <person name="Ruckert C."/>
        </authorList>
    </citation>
    <scope>NUCLEOTIDE SEQUENCE [LARGE SCALE GENOMIC DNA]</scope>
    <source>
        <strain evidence="3 4">CGMCC 1.16330</strain>
    </source>
</reference>
<evidence type="ECO:0008006" key="5">
    <source>
        <dbReference type="Google" id="ProtNLM"/>
    </source>
</evidence>
<dbReference type="RefSeq" id="WP_188901319.1">
    <property type="nucleotide sequence ID" value="NZ_BMKS01000008.1"/>
</dbReference>
<keyword evidence="4" id="KW-1185">Reference proteome</keyword>
<sequence>MREPSRPPSAAPGLDGAWLAEQVRRQRAMWRGLLLPAFSLPLWLDVPLELILRHDPRHLVGTLLGIALPWLAVAALRRGRRGDTNRAAVIMGIATGLTAGLAAGMPALTAVIMGAGAWFGTRLLYDGAFVETEPPPPPPEPATEPVPIAEARGRLARIRDAAERLSDTRIQGVANAMAGVLDDLAARPDRLPRARRFLNVHLDGLERITRRLEAGAIPPEGLPALLEELGRAARDLRERLRQEETEALEVQVQVLSDRLRQEGYG</sequence>
<evidence type="ECO:0000313" key="4">
    <source>
        <dbReference type="Proteomes" id="UP000597507"/>
    </source>
</evidence>
<evidence type="ECO:0000313" key="3">
    <source>
        <dbReference type="EMBL" id="GGG39123.1"/>
    </source>
</evidence>
<evidence type="ECO:0000256" key="1">
    <source>
        <dbReference type="SAM" id="Coils"/>
    </source>
</evidence>
<dbReference type="AlphaFoldDB" id="A0A8J2ZD32"/>
<gene>
    <name evidence="3" type="ORF">GCM10010964_28380</name>
</gene>
<protein>
    <recommendedName>
        <fullName evidence="5">5-bromo-4-chloroindolyl phosphate hydrolysis protein</fullName>
    </recommendedName>
</protein>